<dbReference type="EMBL" id="CAEKDK010000007">
    <property type="protein sequence ID" value="CAB4288245.1"/>
    <property type="molecule type" value="Genomic_DNA"/>
</dbReference>
<dbReference type="AlphaFoldDB" id="A0A6J5VLQ2"/>
<accession>A0A6J5VLQ2</accession>
<dbReference type="InterPro" id="IPR045004">
    <property type="entry name" value="ECH_dom"/>
</dbReference>
<evidence type="ECO:0000313" key="3">
    <source>
        <dbReference type="EMBL" id="CAB4288245.1"/>
    </source>
</evidence>
<dbReference type="Pfam" id="PF16113">
    <property type="entry name" value="ECH_2"/>
    <property type="match status" value="1"/>
</dbReference>
<reference evidence="3 4" key="1">
    <citation type="submission" date="2020-05" db="EMBL/GenBank/DDBJ databases">
        <authorList>
            <person name="Campoy J."/>
            <person name="Schneeberger K."/>
            <person name="Spophaly S."/>
        </authorList>
    </citation>
    <scope>NUCLEOTIDE SEQUENCE [LARGE SCALE GENOMIC DNA]</scope>
    <source>
        <strain evidence="3">PruArmRojPasFocal</strain>
    </source>
</reference>
<protein>
    <recommendedName>
        <fullName evidence="1">Enoyl-CoA hydratase/isomerase domain-containing protein</fullName>
    </recommendedName>
</protein>
<dbReference type="EMBL" id="CAEKDK010000007">
    <property type="protein sequence ID" value="CAB4288244.1"/>
    <property type="molecule type" value="Genomic_DNA"/>
</dbReference>
<evidence type="ECO:0000259" key="1">
    <source>
        <dbReference type="Pfam" id="PF16113"/>
    </source>
</evidence>
<sequence length="108" mass="12227">MEPFSLKINCIESLLIKSFCWDNYVPGEVVVEWTNESLQGLGKGTPFSLYLTQKYFSRVASALEKNDNQLSTLTGVTETEYRIALRSSFRNDTAKGVRAVLVDKDQVR</sequence>
<gene>
    <name evidence="2" type="ORF">CURHAP_LOCUS46386</name>
    <name evidence="3" type="ORF">CURHAP_LOCUS46390</name>
</gene>
<evidence type="ECO:0000313" key="4">
    <source>
        <dbReference type="Proteomes" id="UP000507222"/>
    </source>
</evidence>
<dbReference type="Proteomes" id="UP000507222">
    <property type="component" value="Unassembled WGS sequence"/>
</dbReference>
<organism evidence="3 4">
    <name type="scientific">Prunus armeniaca</name>
    <name type="common">Apricot</name>
    <name type="synonym">Armeniaca vulgaris</name>
    <dbReference type="NCBI Taxonomy" id="36596"/>
    <lineage>
        <taxon>Eukaryota</taxon>
        <taxon>Viridiplantae</taxon>
        <taxon>Streptophyta</taxon>
        <taxon>Embryophyta</taxon>
        <taxon>Tracheophyta</taxon>
        <taxon>Spermatophyta</taxon>
        <taxon>Magnoliopsida</taxon>
        <taxon>eudicotyledons</taxon>
        <taxon>Gunneridae</taxon>
        <taxon>Pentapetalae</taxon>
        <taxon>rosids</taxon>
        <taxon>fabids</taxon>
        <taxon>Rosales</taxon>
        <taxon>Rosaceae</taxon>
        <taxon>Amygdaloideae</taxon>
        <taxon>Amygdaleae</taxon>
        <taxon>Prunus</taxon>
    </lineage>
</organism>
<feature type="domain" description="Enoyl-CoA hydratase/isomerase" evidence="1">
    <location>
        <begin position="32"/>
        <end position="106"/>
    </location>
</feature>
<proteinExistence type="predicted"/>
<name>A0A6J5VLQ2_PRUAR</name>
<evidence type="ECO:0000313" key="2">
    <source>
        <dbReference type="EMBL" id="CAB4288244.1"/>
    </source>
</evidence>
<dbReference type="Gene3D" id="3.90.226.10">
    <property type="entry name" value="2-enoyl-CoA Hydratase, Chain A, domain 1"/>
    <property type="match status" value="1"/>
</dbReference>